<dbReference type="AlphaFoldDB" id="A0AAD3HBL6"/>
<dbReference type="PANTHER" id="PTHR45661:SF3">
    <property type="entry name" value="IG-LIKE DOMAIN-CONTAINING PROTEIN"/>
    <property type="match status" value="1"/>
</dbReference>
<dbReference type="EMBL" id="BLLK01000057">
    <property type="protein sequence ID" value="GFH57184.1"/>
    <property type="molecule type" value="Genomic_DNA"/>
</dbReference>
<proteinExistence type="predicted"/>
<dbReference type="SUPFAM" id="SSF52058">
    <property type="entry name" value="L domain-like"/>
    <property type="match status" value="1"/>
</dbReference>
<dbReference type="Gene3D" id="3.80.10.10">
    <property type="entry name" value="Ribonuclease Inhibitor"/>
    <property type="match status" value="1"/>
</dbReference>
<organism evidence="1 2">
    <name type="scientific">Chaetoceros tenuissimus</name>
    <dbReference type="NCBI Taxonomy" id="426638"/>
    <lineage>
        <taxon>Eukaryota</taxon>
        <taxon>Sar</taxon>
        <taxon>Stramenopiles</taxon>
        <taxon>Ochrophyta</taxon>
        <taxon>Bacillariophyta</taxon>
        <taxon>Coscinodiscophyceae</taxon>
        <taxon>Chaetocerotophycidae</taxon>
        <taxon>Chaetocerotales</taxon>
        <taxon>Chaetocerotaceae</taxon>
        <taxon>Chaetoceros</taxon>
    </lineage>
</organism>
<reference evidence="1 2" key="1">
    <citation type="journal article" date="2021" name="Sci. Rep.">
        <title>The genome of the diatom Chaetoceros tenuissimus carries an ancient integrated fragment of an extant virus.</title>
        <authorList>
            <person name="Hongo Y."/>
            <person name="Kimura K."/>
            <person name="Takaki Y."/>
            <person name="Yoshida Y."/>
            <person name="Baba S."/>
            <person name="Kobayashi G."/>
            <person name="Nagasaki K."/>
            <person name="Hano T."/>
            <person name="Tomaru Y."/>
        </authorList>
    </citation>
    <scope>NUCLEOTIDE SEQUENCE [LARGE SCALE GENOMIC DNA]</scope>
    <source>
        <strain evidence="1 2">NIES-3715</strain>
    </source>
</reference>
<gene>
    <name evidence="1" type="ORF">CTEN210_13660</name>
</gene>
<evidence type="ECO:0000313" key="1">
    <source>
        <dbReference type="EMBL" id="GFH57184.1"/>
    </source>
</evidence>
<evidence type="ECO:0008006" key="3">
    <source>
        <dbReference type="Google" id="ProtNLM"/>
    </source>
</evidence>
<dbReference type="Pfam" id="PF13306">
    <property type="entry name" value="LRR_5"/>
    <property type="match status" value="1"/>
</dbReference>
<dbReference type="InterPro" id="IPR053139">
    <property type="entry name" value="Surface_bspA-like"/>
</dbReference>
<sequence length="284" mass="33123">MRISTEEWNEIVNEGPGVGMYKGMRTLFWDGRNLWDRNRRMYVIYDEAERQSWQVIIVLPGVEIIPKQTFHRCWNVKTVIMADTVRRIEEWAFSLCNEVECLQLSTNLEYIGENAFMSWFKLPSIRLPENLLEIRENAFQHCNLLTSIIIPRNCRVIGDGAFSYCTKLLIFNVPANTVLGRDVIYRTALMRKYIALELDEEVNTWIKNINNNDEDELHRACSSFNPNNRNILNIVQQQGLKSLKTENMNGITASEYLCANPFANITERMIIETYILKMVGEQVP</sequence>
<comment type="caution">
    <text evidence="1">The sequence shown here is derived from an EMBL/GenBank/DDBJ whole genome shotgun (WGS) entry which is preliminary data.</text>
</comment>
<name>A0AAD3HBL6_9STRA</name>
<dbReference type="PANTHER" id="PTHR45661">
    <property type="entry name" value="SURFACE ANTIGEN"/>
    <property type="match status" value="1"/>
</dbReference>
<accession>A0AAD3HBL6</accession>
<keyword evidence="2" id="KW-1185">Reference proteome</keyword>
<dbReference type="InterPro" id="IPR026906">
    <property type="entry name" value="LRR_5"/>
</dbReference>
<evidence type="ECO:0000313" key="2">
    <source>
        <dbReference type="Proteomes" id="UP001054902"/>
    </source>
</evidence>
<dbReference type="Proteomes" id="UP001054902">
    <property type="component" value="Unassembled WGS sequence"/>
</dbReference>
<dbReference type="InterPro" id="IPR032675">
    <property type="entry name" value="LRR_dom_sf"/>
</dbReference>
<protein>
    <recommendedName>
        <fullName evidence="3">Leucine-rich repeat domain-containing protein</fullName>
    </recommendedName>
</protein>